<dbReference type="AlphaFoldDB" id="A0A3M6TWA2"/>
<accession>A0A3M6TWA2</accession>
<evidence type="ECO:0000313" key="2">
    <source>
        <dbReference type="Proteomes" id="UP000275408"/>
    </source>
</evidence>
<name>A0A3M6TWA2_POCDA</name>
<proteinExistence type="predicted"/>
<evidence type="ECO:0000313" key="1">
    <source>
        <dbReference type="EMBL" id="RMX45660.1"/>
    </source>
</evidence>
<sequence length="18" mass="2214">MRFRLVPNGQNIVVYIYM</sequence>
<keyword evidence="2" id="KW-1185">Reference proteome</keyword>
<dbReference type="EMBL" id="RCHS01002806">
    <property type="protein sequence ID" value="RMX45660.1"/>
    <property type="molecule type" value="Genomic_DNA"/>
</dbReference>
<protein>
    <submittedName>
        <fullName evidence="1">Uncharacterized protein</fullName>
    </submittedName>
</protein>
<dbReference type="Proteomes" id="UP000275408">
    <property type="component" value="Unassembled WGS sequence"/>
</dbReference>
<organism evidence="1 2">
    <name type="scientific">Pocillopora damicornis</name>
    <name type="common">Cauliflower coral</name>
    <name type="synonym">Millepora damicornis</name>
    <dbReference type="NCBI Taxonomy" id="46731"/>
    <lineage>
        <taxon>Eukaryota</taxon>
        <taxon>Metazoa</taxon>
        <taxon>Cnidaria</taxon>
        <taxon>Anthozoa</taxon>
        <taxon>Hexacorallia</taxon>
        <taxon>Scleractinia</taxon>
        <taxon>Astrocoeniina</taxon>
        <taxon>Pocilloporidae</taxon>
        <taxon>Pocillopora</taxon>
    </lineage>
</organism>
<gene>
    <name evidence="1" type="ORF">pdam_00020728</name>
</gene>
<reference evidence="1 2" key="1">
    <citation type="journal article" date="2018" name="Sci. Rep.">
        <title>Comparative analysis of the Pocillopora damicornis genome highlights role of immune system in coral evolution.</title>
        <authorList>
            <person name="Cunning R."/>
            <person name="Bay R.A."/>
            <person name="Gillette P."/>
            <person name="Baker A.C."/>
            <person name="Traylor-Knowles N."/>
        </authorList>
    </citation>
    <scope>NUCLEOTIDE SEQUENCE [LARGE SCALE GENOMIC DNA]</scope>
    <source>
        <strain evidence="1">RSMAS</strain>
        <tissue evidence="1">Whole animal</tissue>
    </source>
</reference>
<comment type="caution">
    <text evidence="1">The sequence shown here is derived from an EMBL/GenBank/DDBJ whole genome shotgun (WGS) entry which is preliminary data.</text>
</comment>